<gene>
    <name evidence="2" type="ORF">FPE_LOCUS15107</name>
</gene>
<sequence>MVPPSHFMPPFKWMEAWCLHPLGSCLHPLPPSKGPTQFSLLSSPRISIPPKSPPLFYPPAPLPPVSKSSRKAYTFSTTRSATSSSPTTRTSSTISPPSRPLNLPSPLSAPRTIRFIGKIEICRCLLRCGKD</sequence>
<dbReference type="Proteomes" id="UP000834106">
    <property type="component" value="Chromosome 9"/>
</dbReference>
<name>A0AAD1ZIJ4_9LAMI</name>
<evidence type="ECO:0000313" key="3">
    <source>
        <dbReference type="Proteomes" id="UP000834106"/>
    </source>
</evidence>
<organism evidence="2 3">
    <name type="scientific">Fraxinus pennsylvanica</name>
    <dbReference type="NCBI Taxonomy" id="56036"/>
    <lineage>
        <taxon>Eukaryota</taxon>
        <taxon>Viridiplantae</taxon>
        <taxon>Streptophyta</taxon>
        <taxon>Embryophyta</taxon>
        <taxon>Tracheophyta</taxon>
        <taxon>Spermatophyta</taxon>
        <taxon>Magnoliopsida</taxon>
        <taxon>eudicotyledons</taxon>
        <taxon>Gunneridae</taxon>
        <taxon>Pentapetalae</taxon>
        <taxon>asterids</taxon>
        <taxon>lamiids</taxon>
        <taxon>Lamiales</taxon>
        <taxon>Oleaceae</taxon>
        <taxon>Oleeae</taxon>
        <taxon>Fraxinus</taxon>
    </lineage>
</organism>
<keyword evidence="3" id="KW-1185">Reference proteome</keyword>
<protein>
    <submittedName>
        <fullName evidence="2">Uncharacterized protein</fullName>
    </submittedName>
</protein>
<dbReference type="EMBL" id="OU503044">
    <property type="protein sequence ID" value="CAI9767677.1"/>
    <property type="molecule type" value="Genomic_DNA"/>
</dbReference>
<reference evidence="2" key="1">
    <citation type="submission" date="2023-05" db="EMBL/GenBank/DDBJ databases">
        <authorList>
            <person name="Huff M."/>
        </authorList>
    </citation>
    <scope>NUCLEOTIDE SEQUENCE</scope>
</reference>
<feature type="region of interest" description="Disordered" evidence="1">
    <location>
        <begin position="68"/>
        <end position="106"/>
    </location>
</feature>
<feature type="compositionally biased region" description="Low complexity" evidence="1">
    <location>
        <begin position="76"/>
        <end position="106"/>
    </location>
</feature>
<proteinExistence type="predicted"/>
<evidence type="ECO:0000313" key="2">
    <source>
        <dbReference type="EMBL" id="CAI9767677.1"/>
    </source>
</evidence>
<evidence type="ECO:0000256" key="1">
    <source>
        <dbReference type="SAM" id="MobiDB-lite"/>
    </source>
</evidence>
<accession>A0AAD1ZIJ4</accession>
<dbReference type="AlphaFoldDB" id="A0AAD1ZIJ4"/>